<dbReference type="CDD" id="cd03431">
    <property type="entry name" value="NUDIX_DNA_Glycosylase_C-MutY"/>
    <property type="match status" value="1"/>
</dbReference>
<evidence type="ECO:0000256" key="11">
    <source>
        <dbReference type="ARBA" id="ARBA00023014"/>
    </source>
</evidence>
<dbReference type="InterPro" id="IPR023170">
    <property type="entry name" value="HhH_base_excis_C"/>
</dbReference>
<name>A0A6B2R476_9BURK</name>
<dbReference type="GO" id="GO:0006284">
    <property type="term" value="P:base-excision repair"/>
    <property type="evidence" value="ECO:0007669"/>
    <property type="project" value="UniProtKB-UniRule"/>
</dbReference>
<evidence type="ECO:0000256" key="3">
    <source>
        <dbReference type="ARBA" id="ARBA00008343"/>
    </source>
</evidence>
<dbReference type="InterPro" id="IPR011257">
    <property type="entry name" value="DNA_glycosylase"/>
</dbReference>
<evidence type="ECO:0000256" key="12">
    <source>
        <dbReference type="ARBA" id="ARBA00023204"/>
    </source>
</evidence>
<dbReference type="PANTHER" id="PTHR42944:SF1">
    <property type="entry name" value="ADENINE DNA GLYCOSYLASE"/>
    <property type="match status" value="1"/>
</dbReference>
<dbReference type="GO" id="GO:0046872">
    <property type="term" value="F:metal ion binding"/>
    <property type="evidence" value="ECO:0007669"/>
    <property type="project" value="UniProtKB-UniRule"/>
</dbReference>
<evidence type="ECO:0000256" key="4">
    <source>
        <dbReference type="ARBA" id="ARBA00012045"/>
    </source>
</evidence>
<dbReference type="InterPro" id="IPR029119">
    <property type="entry name" value="MutY_C"/>
</dbReference>
<protein>
    <recommendedName>
        <fullName evidence="5 14">Adenine DNA glycosylase</fullName>
        <ecNumber evidence="4 14">3.2.2.31</ecNumber>
    </recommendedName>
</protein>
<keyword evidence="8 14" id="KW-0227">DNA damage</keyword>
<dbReference type="InterPro" id="IPR003265">
    <property type="entry name" value="HhH-GPD_domain"/>
</dbReference>
<dbReference type="Pfam" id="PF14815">
    <property type="entry name" value="NUDIX_4"/>
    <property type="match status" value="1"/>
</dbReference>
<accession>A0A6B2R476</accession>
<keyword evidence="10 14" id="KW-0408">Iron</keyword>
<dbReference type="GO" id="GO:0000701">
    <property type="term" value="F:purine-specific mismatch base pair DNA N-glycosylase activity"/>
    <property type="evidence" value="ECO:0007669"/>
    <property type="project" value="UniProtKB-EC"/>
</dbReference>
<evidence type="ECO:0000256" key="1">
    <source>
        <dbReference type="ARBA" id="ARBA00000843"/>
    </source>
</evidence>
<evidence type="ECO:0000259" key="15">
    <source>
        <dbReference type="SMART" id="SM00478"/>
    </source>
</evidence>
<dbReference type="GO" id="GO:0051539">
    <property type="term" value="F:4 iron, 4 sulfur cluster binding"/>
    <property type="evidence" value="ECO:0007669"/>
    <property type="project" value="UniProtKB-UniRule"/>
</dbReference>
<dbReference type="Gene3D" id="3.90.79.10">
    <property type="entry name" value="Nucleoside Triphosphate Pyrophosphohydrolase"/>
    <property type="match status" value="1"/>
</dbReference>
<proteinExistence type="inferred from homology"/>
<comment type="similarity">
    <text evidence="3 14">Belongs to the Nth/MutY family.</text>
</comment>
<evidence type="ECO:0000256" key="14">
    <source>
        <dbReference type="RuleBase" id="RU365096"/>
    </source>
</evidence>
<evidence type="ECO:0000256" key="7">
    <source>
        <dbReference type="ARBA" id="ARBA00022723"/>
    </source>
</evidence>
<reference evidence="16" key="1">
    <citation type="submission" date="2020-02" db="EMBL/GenBank/DDBJ databases">
        <authorList>
            <person name="Chen W.-M."/>
        </authorList>
    </citation>
    <scope>NUCLEOTIDE SEQUENCE</scope>
    <source>
        <strain evidence="16">NBD-18</strain>
    </source>
</reference>
<dbReference type="NCBIfam" id="TIGR01084">
    <property type="entry name" value="mutY"/>
    <property type="match status" value="1"/>
</dbReference>
<evidence type="ECO:0000256" key="8">
    <source>
        <dbReference type="ARBA" id="ARBA00022763"/>
    </source>
</evidence>
<keyword evidence="6" id="KW-0004">4Fe-4S</keyword>
<evidence type="ECO:0000256" key="13">
    <source>
        <dbReference type="ARBA" id="ARBA00023295"/>
    </source>
</evidence>
<dbReference type="RefSeq" id="WP_163656028.1">
    <property type="nucleotide sequence ID" value="NZ_JAAGRN010000010.1"/>
</dbReference>
<dbReference type="SUPFAM" id="SSF48150">
    <property type="entry name" value="DNA-glycosylase"/>
    <property type="match status" value="1"/>
</dbReference>
<dbReference type="GO" id="GO:0035485">
    <property type="term" value="F:adenine/guanine mispair binding"/>
    <property type="evidence" value="ECO:0007669"/>
    <property type="project" value="TreeGrafter"/>
</dbReference>
<dbReference type="InterPro" id="IPR005760">
    <property type="entry name" value="A/G_AdeGlyc_MutY"/>
</dbReference>
<dbReference type="Gene3D" id="1.10.340.30">
    <property type="entry name" value="Hypothetical protein, domain 2"/>
    <property type="match status" value="1"/>
</dbReference>
<feature type="domain" description="HhH-GPD" evidence="15">
    <location>
        <begin position="38"/>
        <end position="197"/>
    </location>
</feature>
<evidence type="ECO:0000313" key="16">
    <source>
        <dbReference type="EMBL" id="NDY84209.1"/>
    </source>
</evidence>
<dbReference type="SMART" id="SM00478">
    <property type="entry name" value="ENDO3c"/>
    <property type="match status" value="1"/>
</dbReference>
<keyword evidence="7" id="KW-0479">Metal-binding</keyword>
<keyword evidence="9" id="KW-0378">Hydrolase</keyword>
<evidence type="ECO:0000256" key="10">
    <source>
        <dbReference type="ARBA" id="ARBA00023004"/>
    </source>
</evidence>
<dbReference type="GO" id="GO:0032357">
    <property type="term" value="F:oxidized purine DNA binding"/>
    <property type="evidence" value="ECO:0007669"/>
    <property type="project" value="TreeGrafter"/>
</dbReference>
<dbReference type="SUPFAM" id="SSF55811">
    <property type="entry name" value="Nudix"/>
    <property type="match status" value="1"/>
</dbReference>
<comment type="cofactor">
    <cofactor evidence="14">
        <name>[4Fe-4S] cluster</name>
        <dbReference type="ChEBI" id="CHEBI:49883"/>
    </cofactor>
    <text evidence="14">Binds 1 [4Fe-4S] cluster.</text>
</comment>
<dbReference type="InterPro" id="IPR015797">
    <property type="entry name" value="NUDIX_hydrolase-like_dom_sf"/>
</dbReference>
<dbReference type="AlphaFoldDB" id="A0A6B2R476"/>
<evidence type="ECO:0000256" key="2">
    <source>
        <dbReference type="ARBA" id="ARBA00002933"/>
    </source>
</evidence>
<dbReference type="PANTHER" id="PTHR42944">
    <property type="entry name" value="ADENINE DNA GLYCOSYLASE"/>
    <property type="match status" value="1"/>
</dbReference>
<dbReference type="Pfam" id="PF00730">
    <property type="entry name" value="HhH-GPD"/>
    <property type="match status" value="1"/>
</dbReference>
<sequence>MAFKLATRLVAWQRQHGRHDLPWQNTKDPYRVWLSEIMLQQTQVAAVVPYYQRFMDRFPDVEALACAPAEDVMSLWAGLGYYARARNLHACARSVMQDWGGRFPPDAKRLATLPGIGPSTAAAIASFCYAERIAILDGNVKRVFARYFAIEGDVTTKPVEQSLWKQATDALPTAIQLKRDPDIMTAYTQGLMDLGATLCTKHQPACLTCPIKKDCQAHIQGRTRELPWPRARKTTPERTTGMLIACHQGRILLEKRPESGIWGGLWSLPEVQSDTPVEQYCDRFGLKAKQTHSLTPFQHVFTHFRLTIFPVIAYLGSNRFTKSQIATRTDRLEWITVKDLHTLGLPAPVRKLLKGLLTDNMLG</sequence>
<evidence type="ECO:0000256" key="5">
    <source>
        <dbReference type="ARBA" id="ARBA00022023"/>
    </source>
</evidence>
<dbReference type="InterPro" id="IPR044298">
    <property type="entry name" value="MIG/MutY"/>
</dbReference>
<organism evidence="16">
    <name type="scientific">Sheuella amnicola</name>
    <dbReference type="NCBI Taxonomy" id="2707330"/>
    <lineage>
        <taxon>Bacteria</taxon>
        <taxon>Pseudomonadati</taxon>
        <taxon>Pseudomonadota</taxon>
        <taxon>Betaproteobacteria</taxon>
        <taxon>Burkholderiales</taxon>
        <taxon>Alcaligenaceae</taxon>
        <taxon>Sheuella</taxon>
    </lineage>
</organism>
<gene>
    <name evidence="16" type="primary">mutY</name>
    <name evidence="16" type="ORF">G3I67_13325</name>
</gene>
<keyword evidence="11" id="KW-0411">Iron-sulfur</keyword>
<comment type="function">
    <text evidence="2">Adenine glycosylase active on G-A mispairs. MutY also corrects error-prone DNA synthesis past GO lesions which are due to the oxidatively damaged form of guanine: 7,8-dihydro-8-oxoguanine (8-oxo-dGTP).</text>
</comment>
<dbReference type="GO" id="GO:0006298">
    <property type="term" value="P:mismatch repair"/>
    <property type="evidence" value="ECO:0007669"/>
    <property type="project" value="TreeGrafter"/>
</dbReference>
<keyword evidence="13 14" id="KW-0326">Glycosidase</keyword>
<keyword evidence="12" id="KW-0234">DNA repair</keyword>
<dbReference type="EC" id="3.2.2.31" evidence="4 14"/>
<dbReference type="CDD" id="cd00056">
    <property type="entry name" value="ENDO3c"/>
    <property type="match status" value="1"/>
</dbReference>
<evidence type="ECO:0000256" key="9">
    <source>
        <dbReference type="ARBA" id="ARBA00022801"/>
    </source>
</evidence>
<dbReference type="FunFam" id="1.10.340.30:FF:000002">
    <property type="entry name" value="Adenine DNA glycosylase"/>
    <property type="match status" value="1"/>
</dbReference>
<dbReference type="EMBL" id="JAAGRN010000010">
    <property type="protein sequence ID" value="NDY84209.1"/>
    <property type="molecule type" value="Genomic_DNA"/>
</dbReference>
<evidence type="ECO:0000256" key="6">
    <source>
        <dbReference type="ARBA" id="ARBA00022485"/>
    </source>
</evidence>
<comment type="catalytic activity">
    <reaction evidence="1 14">
        <text>Hydrolyzes free adenine bases from 7,8-dihydro-8-oxoguanine:adenine mismatched double-stranded DNA, leaving an apurinic site.</text>
        <dbReference type="EC" id="3.2.2.31"/>
    </reaction>
</comment>
<comment type="caution">
    <text evidence="16">The sequence shown here is derived from an EMBL/GenBank/DDBJ whole genome shotgun (WGS) entry which is preliminary data.</text>
</comment>
<dbReference type="Gene3D" id="1.10.1670.10">
    <property type="entry name" value="Helix-hairpin-Helix base-excision DNA repair enzymes (C-terminal)"/>
    <property type="match status" value="1"/>
</dbReference>
<dbReference type="GO" id="GO:0034039">
    <property type="term" value="F:8-oxo-7,8-dihydroguanine DNA N-glycosylase activity"/>
    <property type="evidence" value="ECO:0007669"/>
    <property type="project" value="TreeGrafter"/>
</dbReference>